<dbReference type="GO" id="GO:0016020">
    <property type="term" value="C:membrane"/>
    <property type="evidence" value="ECO:0007669"/>
    <property type="project" value="UniProtKB-SubCell"/>
</dbReference>
<dbReference type="InterPro" id="IPR007007">
    <property type="entry name" value="Ninjurin"/>
</dbReference>
<comment type="subcellular location">
    <subcellularLocation>
        <location evidence="1">Membrane</location>
        <topology evidence="1">Multi-pass membrane protein</topology>
    </subcellularLocation>
</comment>
<gene>
    <name evidence="8" type="ORF">JTE90_016820</name>
</gene>
<feature type="transmembrane region" description="Helical" evidence="7">
    <location>
        <begin position="146"/>
        <end position="165"/>
    </location>
</feature>
<dbReference type="AlphaFoldDB" id="A0AAV6VYR8"/>
<evidence type="ECO:0000256" key="6">
    <source>
        <dbReference type="ARBA" id="ARBA00023136"/>
    </source>
</evidence>
<keyword evidence="3 7" id="KW-0812">Transmembrane</keyword>
<evidence type="ECO:0000256" key="7">
    <source>
        <dbReference type="SAM" id="Phobius"/>
    </source>
</evidence>
<keyword evidence="5 7" id="KW-1133">Transmembrane helix</keyword>
<reference evidence="8 9" key="1">
    <citation type="journal article" date="2022" name="Nat. Ecol. Evol.">
        <title>A masculinizing supergene underlies an exaggerated male reproductive morph in a spider.</title>
        <authorList>
            <person name="Hendrickx F."/>
            <person name="De Corte Z."/>
            <person name="Sonet G."/>
            <person name="Van Belleghem S.M."/>
            <person name="Kostlbacher S."/>
            <person name="Vangestel C."/>
        </authorList>
    </citation>
    <scope>NUCLEOTIDE SEQUENCE [LARGE SCALE GENOMIC DNA]</scope>
    <source>
        <strain evidence="8">W744_W776</strain>
    </source>
</reference>
<proteinExistence type="inferred from homology"/>
<keyword evidence="9" id="KW-1185">Reference proteome</keyword>
<evidence type="ECO:0000256" key="5">
    <source>
        <dbReference type="ARBA" id="ARBA00022989"/>
    </source>
</evidence>
<organism evidence="8 9">
    <name type="scientific">Oedothorax gibbosus</name>
    <dbReference type="NCBI Taxonomy" id="931172"/>
    <lineage>
        <taxon>Eukaryota</taxon>
        <taxon>Metazoa</taxon>
        <taxon>Ecdysozoa</taxon>
        <taxon>Arthropoda</taxon>
        <taxon>Chelicerata</taxon>
        <taxon>Arachnida</taxon>
        <taxon>Araneae</taxon>
        <taxon>Araneomorphae</taxon>
        <taxon>Entelegynae</taxon>
        <taxon>Araneoidea</taxon>
        <taxon>Linyphiidae</taxon>
        <taxon>Erigoninae</taxon>
        <taxon>Oedothorax</taxon>
    </lineage>
</organism>
<comment type="caution">
    <text evidence="8">The sequence shown here is derived from an EMBL/GenBank/DDBJ whole genome shotgun (WGS) entry which is preliminary data.</text>
</comment>
<name>A0AAV6VYR8_9ARAC</name>
<evidence type="ECO:0008006" key="10">
    <source>
        <dbReference type="Google" id="ProtNLM"/>
    </source>
</evidence>
<dbReference type="Pfam" id="PF04923">
    <property type="entry name" value="Ninjurin"/>
    <property type="match status" value="1"/>
</dbReference>
<evidence type="ECO:0000313" key="9">
    <source>
        <dbReference type="Proteomes" id="UP000827092"/>
    </source>
</evidence>
<sequence length="210" mass="23559">MLVLDSPKDRSQVESLKLEEEMKEFLPNSEENECKICRCRKEDTAVVVEAKVEMSNLTKSAGSHVMTRRITIAGGFLDIALFTANCEQLKFVLELGKWHIYYNEVLGLLITSLVLQLLVGLTMFLLGCQVVHKVSDETYSNFLNHATMGLVALITIVNIFINIFGPKGSAIAYCLGAFSYPNTNGPIWNSYLNYTWTIMKNMTVPTTMDT</sequence>
<dbReference type="GO" id="GO:0042246">
    <property type="term" value="P:tissue regeneration"/>
    <property type="evidence" value="ECO:0007669"/>
    <property type="project" value="InterPro"/>
</dbReference>
<feature type="transmembrane region" description="Helical" evidence="7">
    <location>
        <begin position="105"/>
        <end position="126"/>
    </location>
</feature>
<comment type="similarity">
    <text evidence="2">Belongs to the ninjurin family.</text>
</comment>
<evidence type="ECO:0000256" key="3">
    <source>
        <dbReference type="ARBA" id="ARBA00022692"/>
    </source>
</evidence>
<keyword evidence="6 7" id="KW-0472">Membrane</keyword>
<evidence type="ECO:0000256" key="2">
    <source>
        <dbReference type="ARBA" id="ARBA00008141"/>
    </source>
</evidence>
<dbReference type="GO" id="GO:0007155">
    <property type="term" value="P:cell adhesion"/>
    <property type="evidence" value="ECO:0007669"/>
    <property type="project" value="UniProtKB-KW"/>
</dbReference>
<dbReference type="Proteomes" id="UP000827092">
    <property type="component" value="Unassembled WGS sequence"/>
</dbReference>
<dbReference type="EMBL" id="JAFNEN010000006">
    <property type="protein sequence ID" value="KAG8201343.1"/>
    <property type="molecule type" value="Genomic_DNA"/>
</dbReference>
<accession>A0AAV6VYR8</accession>
<dbReference type="PANTHER" id="PTHR12316:SF17">
    <property type="entry name" value="NINJURIN C, ISOFORM D"/>
    <property type="match status" value="1"/>
</dbReference>
<evidence type="ECO:0000256" key="1">
    <source>
        <dbReference type="ARBA" id="ARBA00004141"/>
    </source>
</evidence>
<keyword evidence="4" id="KW-0130">Cell adhesion</keyword>
<protein>
    <recommendedName>
        <fullName evidence="10">Ninjurin-2</fullName>
    </recommendedName>
</protein>
<evidence type="ECO:0000313" key="8">
    <source>
        <dbReference type="EMBL" id="KAG8201343.1"/>
    </source>
</evidence>
<evidence type="ECO:0000256" key="4">
    <source>
        <dbReference type="ARBA" id="ARBA00022889"/>
    </source>
</evidence>
<dbReference type="PANTHER" id="PTHR12316">
    <property type="entry name" value="NINJURIN-RELATED"/>
    <property type="match status" value="1"/>
</dbReference>